<evidence type="ECO:0000313" key="2">
    <source>
        <dbReference type="EMBL" id="KGO78702.1"/>
    </source>
</evidence>
<evidence type="ECO:0000256" key="1">
    <source>
        <dbReference type="SAM" id="SignalP"/>
    </source>
</evidence>
<evidence type="ECO:0008006" key="4">
    <source>
        <dbReference type="Google" id="ProtNLM"/>
    </source>
</evidence>
<dbReference type="InterPro" id="IPR046679">
    <property type="entry name" value="DUF6549"/>
</dbReference>
<feature type="chain" id="PRO_5001990195" description="DUF3153 domain-containing protein" evidence="1">
    <location>
        <begin position="26"/>
        <end position="213"/>
    </location>
</feature>
<sequence length="213" mass="24125">MVKNIAPYALSILLLVLLTVQCNHNSRNKSNYLSNLDALTDTVSYYKNKAGTQTATIKTLQLKNNELNDYIISKDEELKAVTKEFSSVQSVVKYTMVAKFDTIYIPLEKPIITENRFKVSGEKKNKWFSLNYTITNDSLTISPLLTYTDASIVTGIKRKWFMGKETITTDVTFTNPNITVTNLKSVTVTVNNPWYKKWYVWLAAGVTGGLLLK</sequence>
<keyword evidence="1" id="KW-0732">Signal</keyword>
<proteinExistence type="predicted"/>
<dbReference type="AlphaFoldDB" id="A0A0A2LF28"/>
<evidence type="ECO:0000313" key="3">
    <source>
        <dbReference type="Proteomes" id="UP000030129"/>
    </source>
</evidence>
<reference evidence="2 3" key="1">
    <citation type="submission" date="2013-09" db="EMBL/GenBank/DDBJ databases">
        <authorList>
            <person name="Zeng Z."/>
            <person name="Chen C."/>
        </authorList>
    </citation>
    <scope>NUCLEOTIDE SEQUENCE [LARGE SCALE GENOMIC DNA]</scope>
    <source>
        <strain evidence="2 3">F44-8</strain>
    </source>
</reference>
<feature type="signal peptide" evidence="1">
    <location>
        <begin position="1"/>
        <end position="25"/>
    </location>
</feature>
<dbReference type="Proteomes" id="UP000030129">
    <property type="component" value="Unassembled WGS sequence"/>
</dbReference>
<dbReference type="Pfam" id="PF20186">
    <property type="entry name" value="DUF6549"/>
    <property type="match status" value="1"/>
</dbReference>
<keyword evidence="3" id="KW-1185">Reference proteome</keyword>
<accession>A0A0A2LF28</accession>
<organism evidence="2 3">
    <name type="scientific">Flavobacterium beibuense F44-8</name>
    <dbReference type="NCBI Taxonomy" id="1406840"/>
    <lineage>
        <taxon>Bacteria</taxon>
        <taxon>Pseudomonadati</taxon>
        <taxon>Bacteroidota</taxon>
        <taxon>Flavobacteriia</taxon>
        <taxon>Flavobacteriales</taxon>
        <taxon>Flavobacteriaceae</taxon>
        <taxon>Flavobacterium</taxon>
    </lineage>
</organism>
<dbReference type="RefSeq" id="WP_035136186.1">
    <property type="nucleotide sequence ID" value="NZ_JRLV01000032.1"/>
</dbReference>
<dbReference type="STRING" id="1406840.Q763_17080"/>
<gene>
    <name evidence="2" type="ORF">Q763_17080</name>
</gene>
<dbReference type="eggNOG" id="ENOG502ZYFX">
    <property type="taxonomic scope" value="Bacteria"/>
</dbReference>
<comment type="caution">
    <text evidence="2">The sequence shown here is derived from an EMBL/GenBank/DDBJ whole genome shotgun (WGS) entry which is preliminary data.</text>
</comment>
<name>A0A0A2LF28_9FLAO</name>
<dbReference type="EMBL" id="JRLV01000032">
    <property type="protein sequence ID" value="KGO78702.1"/>
    <property type="molecule type" value="Genomic_DNA"/>
</dbReference>
<protein>
    <recommendedName>
        <fullName evidence="4">DUF3153 domain-containing protein</fullName>
    </recommendedName>
</protein>